<sequence length="530" mass="59200">MSSPQYTYIDLSHLPEITPSSSEAEDAESNQAKAPRKDSRRNRRGGKKNQKKKKANGKAVAPTDDDTDPAEHSDGLAKPRQEYESFENGDVPANSSEQCVARAENVGQDSVQAESSKLKFVVTKSRSHGPSSSDFDTIEEDDGEAVLETPGDPMFEKRKINVGLPGLTRDGLFATVDIQPGTRILTEKPFLTHGRSVDKLIFFAEIFDKLTPSAQQRIMDLCPLPFAETEEMGKQVDRILEKHAKFVKDLEARDRSTWSKVETLRFAFASKLISDVIKQWRIGSRVLPNLISMVNLPEESRGYLNPRDPVTGLCLTIGQITHSCIPNCFAAYNTNLEKFTLHTTKFIPAGTQLTCTAIGHYIWYNPVADRAVKLATATPTCFRCTCDACDPSSMTFRQHEISRTHLAQLAETLSAFNNRQQAAAEGEEDWPTHEETETMVNATNALLSHLTIVGCNDVEPIRWRILLCKLLCQMKEWQPAFRVAKLNMRTAVAVWGKDSLECQPVVEQYSEVEEKVKALGGEGEEDWEES</sequence>
<reference evidence="3" key="1">
    <citation type="journal article" date="2020" name="Stud. Mycol.">
        <title>101 Dothideomycetes genomes: a test case for predicting lifestyles and emergence of pathogens.</title>
        <authorList>
            <person name="Haridas S."/>
            <person name="Albert R."/>
            <person name="Binder M."/>
            <person name="Bloem J."/>
            <person name="Labutti K."/>
            <person name="Salamov A."/>
            <person name="Andreopoulos B."/>
            <person name="Baker S."/>
            <person name="Barry K."/>
            <person name="Bills G."/>
            <person name="Bluhm B."/>
            <person name="Cannon C."/>
            <person name="Castanera R."/>
            <person name="Culley D."/>
            <person name="Daum C."/>
            <person name="Ezra D."/>
            <person name="Gonzalez J."/>
            <person name="Henrissat B."/>
            <person name="Kuo A."/>
            <person name="Liang C."/>
            <person name="Lipzen A."/>
            <person name="Lutzoni F."/>
            <person name="Magnuson J."/>
            <person name="Mondo S."/>
            <person name="Nolan M."/>
            <person name="Ohm R."/>
            <person name="Pangilinan J."/>
            <person name="Park H.-J."/>
            <person name="Ramirez L."/>
            <person name="Alfaro M."/>
            <person name="Sun H."/>
            <person name="Tritt A."/>
            <person name="Yoshinaga Y."/>
            <person name="Zwiers L.-H."/>
            <person name="Turgeon B."/>
            <person name="Goodwin S."/>
            <person name="Spatafora J."/>
            <person name="Crous P."/>
            <person name="Grigoriev I."/>
        </authorList>
    </citation>
    <scope>NUCLEOTIDE SEQUENCE</scope>
    <source>
        <strain evidence="3">CBS 123094</strain>
    </source>
</reference>
<dbReference type="EMBL" id="ML977582">
    <property type="protein sequence ID" value="KAF2001487.1"/>
    <property type="molecule type" value="Genomic_DNA"/>
</dbReference>
<accession>A0A6A5WJ72</accession>
<dbReference type="SUPFAM" id="SSF82199">
    <property type="entry name" value="SET domain"/>
    <property type="match status" value="1"/>
</dbReference>
<organism evidence="3 4">
    <name type="scientific">Amniculicola lignicola CBS 123094</name>
    <dbReference type="NCBI Taxonomy" id="1392246"/>
    <lineage>
        <taxon>Eukaryota</taxon>
        <taxon>Fungi</taxon>
        <taxon>Dikarya</taxon>
        <taxon>Ascomycota</taxon>
        <taxon>Pezizomycotina</taxon>
        <taxon>Dothideomycetes</taxon>
        <taxon>Pleosporomycetidae</taxon>
        <taxon>Pleosporales</taxon>
        <taxon>Amniculicolaceae</taxon>
        <taxon>Amniculicola</taxon>
    </lineage>
</organism>
<dbReference type="Gene3D" id="2.170.270.10">
    <property type="entry name" value="SET domain"/>
    <property type="match status" value="1"/>
</dbReference>
<dbReference type="Pfam" id="PF00856">
    <property type="entry name" value="SET"/>
    <property type="match status" value="1"/>
</dbReference>
<feature type="compositionally biased region" description="Basic residues" evidence="1">
    <location>
        <begin position="38"/>
        <end position="56"/>
    </location>
</feature>
<feature type="compositionally biased region" description="Basic and acidic residues" evidence="1">
    <location>
        <begin position="69"/>
        <end position="83"/>
    </location>
</feature>
<evidence type="ECO:0000256" key="1">
    <source>
        <dbReference type="SAM" id="MobiDB-lite"/>
    </source>
</evidence>
<keyword evidence="4" id="KW-1185">Reference proteome</keyword>
<dbReference type="InterPro" id="IPR053185">
    <property type="entry name" value="SET_domain_protein"/>
</dbReference>
<dbReference type="PANTHER" id="PTHR47332">
    <property type="entry name" value="SET DOMAIN-CONTAINING PROTEIN 5"/>
    <property type="match status" value="1"/>
</dbReference>
<dbReference type="PROSITE" id="PS50280">
    <property type="entry name" value="SET"/>
    <property type="match status" value="1"/>
</dbReference>
<feature type="domain" description="SET" evidence="2">
    <location>
        <begin position="153"/>
        <end position="358"/>
    </location>
</feature>
<evidence type="ECO:0000313" key="4">
    <source>
        <dbReference type="Proteomes" id="UP000799779"/>
    </source>
</evidence>
<proteinExistence type="predicted"/>
<dbReference type="InterPro" id="IPR001214">
    <property type="entry name" value="SET_dom"/>
</dbReference>
<evidence type="ECO:0000313" key="3">
    <source>
        <dbReference type="EMBL" id="KAF2001487.1"/>
    </source>
</evidence>
<feature type="region of interest" description="Disordered" evidence="1">
    <location>
        <begin position="1"/>
        <end position="93"/>
    </location>
</feature>
<evidence type="ECO:0000259" key="2">
    <source>
        <dbReference type="PROSITE" id="PS50280"/>
    </source>
</evidence>
<dbReference type="OrthoDB" id="265717at2759"/>
<dbReference type="PANTHER" id="PTHR47332:SF4">
    <property type="entry name" value="SET DOMAIN-CONTAINING PROTEIN 5"/>
    <property type="match status" value="1"/>
</dbReference>
<name>A0A6A5WJ72_9PLEO</name>
<dbReference type="AlphaFoldDB" id="A0A6A5WJ72"/>
<dbReference type="InterPro" id="IPR046341">
    <property type="entry name" value="SET_dom_sf"/>
</dbReference>
<dbReference type="Proteomes" id="UP000799779">
    <property type="component" value="Unassembled WGS sequence"/>
</dbReference>
<protein>
    <recommendedName>
        <fullName evidence="2">SET domain-containing protein</fullName>
    </recommendedName>
</protein>
<gene>
    <name evidence="3" type="ORF">P154DRAFT_163844</name>
</gene>